<dbReference type="EMBL" id="QRCT01000015">
    <property type="protein sequence ID" value="RDU24112.1"/>
    <property type="molecule type" value="Genomic_DNA"/>
</dbReference>
<evidence type="ECO:0000313" key="2">
    <source>
        <dbReference type="Proteomes" id="UP000255036"/>
    </source>
</evidence>
<dbReference type="SUPFAM" id="SSF55729">
    <property type="entry name" value="Acyl-CoA N-acyltransferases (Nat)"/>
    <property type="match status" value="1"/>
</dbReference>
<dbReference type="OrthoDB" id="3256225at2"/>
<dbReference type="Proteomes" id="UP000255036">
    <property type="component" value="Unassembled WGS sequence"/>
</dbReference>
<name>A0A371AX71_9FIRM</name>
<protein>
    <recommendedName>
        <fullName evidence="3">N-acetyltransferase domain-containing protein</fullName>
    </recommendedName>
</protein>
<dbReference type="AlphaFoldDB" id="A0A371AX71"/>
<evidence type="ECO:0000313" key="1">
    <source>
        <dbReference type="EMBL" id="RDU24112.1"/>
    </source>
</evidence>
<comment type="caution">
    <text evidence="1">The sequence shown here is derived from an EMBL/GenBank/DDBJ whole genome shotgun (WGS) entry which is preliminary data.</text>
</comment>
<dbReference type="Gene3D" id="3.40.630.30">
    <property type="match status" value="1"/>
</dbReference>
<organism evidence="1 2">
    <name type="scientific">Anaerosacchariphilus polymeriproducens</name>
    <dbReference type="NCBI Taxonomy" id="1812858"/>
    <lineage>
        <taxon>Bacteria</taxon>
        <taxon>Bacillati</taxon>
        <taxon>Bacillota</taxon>
        <taxon>Clostridia</taxon>
        <taxon>Lachnospirales</taxon>
        <taxon>Lachnospiraceae</taxon>
        <taxon>Anaerosacchariphilus</taxon>
    </lineage>
</organism>
<gene>
    <name evidence="1" type="ORF">DWV06_06115</name>
</gene>
<evidence type="ECO:0008006" key="3">
    <source>
        <dbReference type="Google" id="ProtNLM"/>
    </source>
</evidence>
<dbReference type="InterPro" id="IPR016181">
    <property type="entry name" value="Acyl_CoA_acyltransferase"/>
</dbReference>
<reference evidence="1 2" key="1">
    <citation type="submission" date="2018-07" db="EMBL/GenBank/DDBJ databases">
        <title>Anaerosacharophilus polymeroproducens gen. nov. sp. nov., an anaerobic bacterium isolated from salt field.</title>
        <authorList>
            <person name="Kim W."/>
            <person name="Yang S.-H."/>
            <person name="Oh J."/>
            <person name="Lee J.-H."/>
            <person name="Kwon K.K."/>
        </authorList>
    </citation>
    <scope>NUCLEOTIDE SEQUENCE [LARGE SCALE GENOMIC DNA]</scope>
    <source>
        <strain evidence="1 2">MCWD5</strain>
    </source>
</reference>
<keyword evidence="2" id="KW-1185">Reference proteome</keyword>
<dbReference type="RefSeq" id="WP_115481299.1">
    <property type="nucleotide sequence ID" value="NZ_QRCT01000015.1"/>
</dbReference>
<proteinExistence type="predicted"/>
<sequence length="215" mass="24916">MIKYKSLRLEELKEVARMNAKTFADYPLCDEIRNDFLDEDSFVDFMTEVFKVYIGAYFKKSVVIVGKEDNLIKSFAILVRPYSSDIGLFDYFRAGALKLFRTVSIPKVFKFLNVLNEGHKPCKELKKRSWFLETLAVDKLCKGQQLGSRMLKDCIIPYIKKHIKSNKSESFITFTNNAINRKFYIQNGFSEFDSTAIESNGRIIGNWSFQMSVSP</sequence>
<accession>A0A371AX71</accession>